<dbReference type="InterPro" id="IPR001460">
    <property type="entry name" value="PCN-bd_Tpept"/>
</dbReference>
<keyword evidence="9" id="KW-0472">Membrane</keyword>
<sequence>MIRGLSGVAKEKNKKPNLVRKTFRWFFRTIFVLIVLILVTAVGAIGVGVGYISAYAKDEKLRTRADYDKYLTNWSETSYAYFRPTEENSPELIGRFHNAQDRQLIRSLSEVSPYLLNAFIATEDREFYKHLGISPRSLGRVFYEQLQNLLGHDIQTTGGSTITQQLVRSEILGERIKTGERKIREMLNAVRLEKYYGKNEILIKYLNSTYYGQGANRKHLYGVAAAARGIFNKEVKDLELAQAAYIAGMVQRPIAYSPFPSKKEKQDENLKNGTERMKIVLHNMLKTRKITKQQYDQAIHFDIKASLAKPEDFKNEDALNTYPFLITTVEDEATDILQELYKNDPDFKDKNRSYFRRKVKSGGYKIYTTVDKKLYEELNKAADSMQYPYAWYKEKKMHEQIGASMVDNKTGDILAFVSGVNMNEENEEHAFMARNQTGSSMKPLLAYGPAMNEGILSPDSVIIDEPLKKEWSSEYYQNADTKFHGRVSATKALQWSYNLPAVKIFRELGKEKAFKYLPLMGMQPHKNDGESLVLGGATVGFTVTEMTGAYAMIANHGQFNKPHLINRIEDSTGKVVFDFHQSNKPHQVFKPEVTYALTQMLRTVVTSGTASGQIGSATSGYQVAGKTGTSNDNYDLWFVGYTPEISLGVWTGYEYNLPGDTSLANRAWARLFKAAANADPKRIPRGTSFTNPGGSVPYKCFECHRSAPTPDDKKKQTE</sequence>
<gene>
    <name evidence="12" type="ORF">DL897_06110</name>
</gene>
<comment type="catalytic activity">
    <reaction evidence="7">
        <text>Preferential cleavage: (Ac)2-L-Lys-D-Ala-|-D-Ala. Also transpeptidation of peptidyl-alanyl moieties that are N-acyl substituents of D-alanine.</text>
        <dbReference type="EC" id="3.4.16.4"/>
    </reaction>
</comment>
<keyword evidence="4" id="KW-0808">Transferase</keyword>
<keyword evidence="6" id="KW-0511">Multifunctional enzyme</keyword>
<accession>A0A364K636</accession>
<evidence type="ECO:0000256" key="9">
    <source>
        <dbReference type="SAM" id="Phobius"/>
    </source>
</evidence>
<dbReference type="InterPro" id="IPR012338">
    <property type="entry name" value="Beta-lactam/transpept-like"/>
</dbReference>
<dbReference type="Pfam" id="PF00905">
    <property type="entry name" value="Transpeptidase"/>
    <property type="match status" value="1"/>
</dbReference>
<evidence type="ECO:0000256" key="7">
    <source>
        <dbReference type="ARBA" id="ARBA00034000"/>
    </source>
</evidence>
<keyword evidence="9" id="KW-0812">Transmembrane</keyword>
<organism evidence="12 13">
    <name type="scientific">Thermoflavimicrobium daqui</name>
    <dbReference type="NCBI Taxonomy" id="2137476"/>
    <lineage>
        <taxon>Bacteria</taxon>
        <taxon>Bacillati</taxon>
        <taxon>Bacillota</taxon>
        <taxon>Bacilli</taxon>
        <taxon>Bacillales</taxon>
        <taxon>Thermoactinomycetaceae</taxon>
        <taxon>Thermoflavimicrobium</taxon>
    </lineage>
</organism>
<dbReference type="Gene3D" id="3.40.710.10">
    <property type="entry name" value="DD-peptidase/beta-lactamase superfamily"/>
    <property type="match status" value="1"/>
</dbReference>
<dbReference type="Proteomes" id="UP000251213">
    <property type="component" value="Unassembled WGS sequence"/>
</dbReference>
<reference evidence="12 13" key="2">
    <citation type="submission" date="2018-06" db="EMBL/GenBank/DDBJ databases">
        <authorList>
            <person name="Zhirakovskaya E."/>
        </authorList>
    </citation>
    <scope>NUCLEOTIDE SEQUENCE [LARGE SCALE GENOMIC DNA]</scope>
    <source>
        <strain evidence="12 13">FBKL4.011</strain>
    </source>
</reference>
<keyword evidence="13" id="KW-1185">Reference proteome</keyword>
<keyword evidence="9" id="KW-1133">Transmembrane helix</keyword>
<dbReference type="SUPFAM" id="SSF53955">
    <property type="entry name" value="Lysozyme-like"/>
    <property type="match status" value="1"/>
</dbReference>
<comment type="catalytic activity">
    <reaction evidence="8">
        <text>[GlcNAc-(1-&gt;4)-Mur2Ac(oyl-L-Ala-gamma-D-Glu-L-Lys-D-Ala-D-Ala)](n)-di-trans,octa-cis-undecaprenyl diphosphate + beta-D-GlcNAc-(1-&gt;4)-Mur2Ac(oyl-L-Ala-gamma-D-Glu-L-Lys-D-Ala-D-Ala)-di-trans,octa-cis-undecaprenyl diphosphate = [GlcNAc-(1-&gt;4)-Mur2Ac(oyl-L-Ala-gamma-D-Glu-L-Lys-D-Ala-D-Ala)](n+1)-di-trans,octa-cis-undecaprenyl diphosphate + di-trans,octa-cis-undecaprenyl diphosphate + H(+)</text>
        <dbReference type="Rhea" id="RHEA:23708"/>
        <dbReference type="Rhea" id="RHEA-COMP:9602"/>
        <dbReference type="Rhea" id="RHEA-COMP:9603"/>
        <dbReference type="ChEBI" id="CHEBI:15378"/>
        <dbReference type="ChEBI" id="CHEBI:58405"/>
        <dbReference type="ChEBI" id="CHEBI:60033"/>
        <dbReference type="ChEBI" id="CHEBI:78435"/>
        <dbReference type="EC" id="2.4.99.28"/>
    </reaction>
</comment>
<dbReference type="GO" id="GO:0006508">
    <property type="term" value="P:proteolysis"/>
    <property type="evidence" value="ECO:0007669"/>
    <property type="project" value="UniProtKB-KW"/>
</dbReference>
<comment type="caution">
    <text evidence="12">The sequence shown here is derived from an EMBL/GenBank/DDBJ whole genome shotgun (WGS) entry which is preliminary data.</text>
</comment>
<dbReference type="AlphaFoldDB" id="A0A364K636"/>
<keyword evidence="1" id="KW-0121">Carboxypeptidase</keyword>
<evidence type="ECO:0000256" key="1">
    <source>
        <dbReference type="ARBA" id="ARBA00022645"/>
    </source>
</evidence>
<evidence type="ECO:0000256" key="2">
    <source>
        <dbReference type="ARBA" id="ARBA00022670"/>
    </source>
</evidence>
<dbReference type="Pfam" id="PF00912">
    <property type="entry name" value="Transgly"/>
    <property type="match status" value="1"/>
</dbReference>
<proteinExistence type="predicted"/>
<dbReference type="EMBL" id="QJKK01000003">
    <property type="protein sequence ID" value="RAL25650.1"/>
    <property type="molecule type" value="Genomic_DNA"/>
</dbReference>
<dbReference type="PANTHER" id="PTHR32282">
    <property type="entry name" value="BINDING PROTEIN TRANSPEPTIDASE, PUTATIVE-RELATED"/>
    <property type="match status" value="1"/>
</dbReference>
<dbReference type="InterPro" id="IPR050396">
    <property type="entry name" value="Glycosyltr_51/Transpeptidase"/>
</dbReference>
<keyword evidence="2" id="KW-0645">Protease</keyword>
<dbReference type="SUPFAM" id="SSF56601">
    <property type="entry name" value="beta-lactamase/transpeptidase-like"/>
    <property type="match status" value="1"/>
</dbReference>
<name>A0A364K636_9BACL</name>
<dbReference type="GO" id="GO:0008955">
    <property type="term" value="F:peptidoglycan glycosyltransferase activity"/>
    <property type="evidence" value="ECO:0007669"/>
    <property type="project" value="UniProtKB-EC"/>
</dbReference>
<evidence type="ECO:0000259" key="10">
    <source>
        <dbReference type="Pfam" id="PF00905"/>
    </source>
</evidence>
<evidence type="ECO:0000259" key="11">
    <source>
        <dbReference type="Pfam" id="PF00912"/>
    </source>
</evidence>
<keyword evidence="3" id="KW-0328">Glycosyltransferase</keyword>
<dbReference type="PANTHER" id="PTHR32282:SF33">
    <property type="entry name" value="PEPTIDOGLYCAN GLYCOSYLTRANSFERASE"/>
    <property type="match status" value="1"/>
</dbReference>
<dbReference type="Gene3D" id="1.10.3810.10">
    <property type="entry name" value="Biosynthetic peptidoglycan transglycosylase-like"/>
    <property type="match status" value="1"/>
</dbReference>
<evidence type="ECO:0000256" key="8">
    <source>
        <dbReference type="ARBA" id="ARBA00049902"/>
    </source>
</evidence>
<evidence type="ECO:0000256" key="5">
    <source>
        <dbReference type="ARBA" id="ARBA00022801"/>
    </source>
</evidence>
<dbReference type="InterPro" id="IPR023346">
    <property type="entry name" value="Lysozyme-like_dom_sf"/>
</dbReference>
<dbReference type="InterPro" id="IPR001264">
    <property type="entry name" value="Glyco_trans_51"/>
</dbReference>
<feature type="domain" description="Glycosyl transferase family 51" evidence="11">
    <location>
        <begin position="92"/>
        <end position="284"/>
    </location>
</feature>
<dbReference type="OrthoDB" id="9766909at2"/>
<evidence type="ECO:0000313" key="12">
    <source>
        <dbReference type="EMBL" id="RAL25650.1"/>
    </source>
</evidence>
<evidence type="ECO:0000313" key="13">
    <source>
        <dbReference type="Proteomes" id="UP000251213"/>
    </source>
</evidence>
<dbReference type="GO" id="GO:0009002">
    <property type="term" value="F:serine-type D-Ala-D-Ala carboxypeptidase activity"/>
    <property type="evidence" value="ECO:0007669"/>
    <property type="project" value="UniProtKB-EC"/>
</dbReference>
<protein>
    <submittedName>
        <fullName evidence="12">Uncharacterized protein</fullName>
    </submittedName>
</protein>
<evidence type="ECO:0000256" key="6">
    <source>
        <dbReference type="ARBA" id="ARBA00023268"/>
    </source>
</evidence>
<evidence type="ECO:0000256" key="4">
    <source>
        <dbReference type="ARBA" id="ARBA00022679"/>
    </source>
</evidence>
<dbReference type="InterPro" id="IPR036950">
    <property type="entry name" value="PBP_transglycosylase"/>
</dbReference>
<evidence type="ECO:0000256" key="3">
    <source>
        <dbReference type="ARBA" id="ARBA00022676"/>
    </source>
</evidence>
<keyword evidence="5" id="KW-0378">Hydrolase</keyword>
<reference evidence="12 13" key="1">
    <citation type="submission" date="2018-06" db="EMBL/GenBank/DDBJ databases">
        <title>Thermoflavimicrobium daqus sp. nov., a thermophilic microbe isolated from Moutai-flavour Daqu.</title>
        <authorList>
            <person name="Wang X."/>
            <person name="Zhou H."/>
        </authorList>
    </citation>
    <scope>NUCLEOTIDE SEQUENCE [LARGE SCALE GENOMIC DNA]</scope>
    <source>
        <strain evidence="12 13">FBKL4.011</strain>
    </source>
</reference>
<dbReference type="GO" id="GO:0008658">
    <property type="term" value="F:penicillin binding"/>
    <property type="evidence" value="ECO:0007669"/>
    <property type="project" value="InterPro"/>
</dbReference>
<feature type="transmembrane region" description="Helical" evidence="9">
    <location>
        <begin position="25"/>
        <end position="52"/>
    </location>
</feature>
<feature type="domain" description="Penicillin-binding protein transpeptidase" evidence="10">
    <location>
        <begin position="403"/>
        <end position="644"/>
    </location>
</feature>